<reference evidence="1" key="1">
    <citation type="submission" date="2020-02" db="EMBL/GenBank/DDBJ databases">
        <authorList>
            <person name="Scholz U."/>
            <person name="Mascher M."/>
            <person name="Fiebig A."/>
        </authorList>
    </citation>
    <scope>NUCLEOTIDE SEQUENCE</scope>
</reference>
<organism evidence="1 2">
    <name type="scientific">Spirodela intermedia</name>
    <name type="common">Intermediate duckweed</name>
    <dbReference type="NCBI Taxonomy" id="51605"/>
    <lineage>
        <taxon>Eukaryota</taxon>
        <taxon>Viridiplantae</taxon>
        <taxon>Streptophyta</taxon>
        <taxon>Embryophyta</taxon>
        <taxon>Tracheophyta</taxon>
        <taxon>Spermatophyta</taxon>
        <taxon>Magnoliopsida</taxon>
        <taxon>Liliopsida</taxon>
        <taxon>Araceae</taxon>
        <taxon>Lemnoideae</taxon>
        <taxon>Spirodela</taxon>
    </lineage>
</organism>
<dbReference type="Proteomes" id="UP000663760">
    <property type="component" value="Chromosome 9"/>
</dbReference>
<name>A0A7I8KVL2_SPIIN</name>
<protein>
    <submittedName>
        <fullName evidence="1">Uncharacterized protein</fullName>
    </submittedName>
</protein>
<proteinExistence type="predicted"/>
<sequence>MEVGHMSRSFILRSVSKRRLFITSKDLEIAHVVFLLTFSLEFIDFYAW</sequence>
<dbReference type="AlphaFoldDB" id="A0A7I8KVL2"/>
<gene>
    <name evidence="1" type="ORF">SI8410_09012515</name>
</gene>
<keyword evidence="2" id="KW-1185">Reference proteome</keyword>
<dbReference type="EMBL" id="LR746272">
    <property type="protein sequence ID" value="CAA7401837.1"/>
    <property type="molecule type" value="Genomic_DNA"/>
</dbReference>
<accession>A0A7I8KVL2</accession>
<evidence type="ECO:0000313" key="1">
    <source>
        <dbReference type="EMBL" id="CAA7401837.1"/>
    </source>
</evidence>
<evidence type="ECO:0000313" key="2">
    <source>
        <dbReference type="Proteomes" id="UP000663760"/>
    </source>
</evidence>